<feature type="active site" description="Nucleophile" evidence="1">
    <location>
        <position position="284"/>
    </location>
</feature>
<feature type="domain" description="L,D-TPase catalytic" evidence="3">
    <location>
        <begin position="197"/>
        <end position="309"/>
    </location>
</feature>
<dbReference type="CDD" id="cd16913">
    <property type="entry name" value="YkuD_like"/>
    <property type="match status" value="1"/>
</dbReference>
<gene>
    <name evidence="4" type="primary">ldtA</name>
    <name evidence="4" type="ORF">ENKNEFLB_04130</name>
</gene>
<dbReference type="Pfam" id="PF01471">
    <property type="entry name" value="PG_binding_1"/>
    <property type="match status" value="1"/>
</dbReference>
<dbReference type="PANTHER" id="PTHR30582:SF33">
    <property type="entry name" value="EXPORTED PROTEIN"/>
    <property type="match status" value="1"/>
</dbReference>
<name>A0ABX8EQM2_9ACTN</name>
<dbReference type="InterPro" id="IPR050979">
    <property type="entry name" value="LD-transpeptidase"/>
</dbReference>
<dbReference type="InterPro" id="IPR002477">
    <property type="entry name" value="Peptidoglycan-bd-like"/>
</dbReference>
<evidence type="ECO:0000313" key="4">
    <source>
        <dbReference type="EMBL" id="QVT81713.1"/>
    </source>
</evidence>
<dbReference type="GO" id="GO:0016746">
    <property type="term" value="F:acyltransferase activity"/>
    <property type="evidence" value="ECO:0007669"/>
    <property type="project" value="UniProtKB-KW"/>
</dbReference>
<dbReference type="PROSITE" id="PS52029">
    <property type="entry name" value="LD_TPASE"/>
    <property type="match status" value="1"/>
</dbReference>
<dbReference type="RefSeq" id="WP_246535698.1">
    <property type="nucleotide sequence ID" value="NZ_CP075371.1"/>
</dbReference>
<keyword evidence="1" id="KW-0133">Cell shape</keyword>
<dbReference type="InterPro" id="IPR005490">
    <property type="entry name" value="LD_TPept_cat_dom"/>
</dbReference>
<keyword evidence="1" id="KW-0961">Cell wall biogenesis/degradation</keyword>
<evidence type="ECO:0000259" key="3">
    <source>
        <dbReference type="PROSITE" id="PS52029"/>
    </source>
</evidence>
<proteinExistence type="predicted"/>
<comment type="pathway">
    <text evidence="1">Cell wall biogenesis; peptidoglycan biosynthesis.</text>
</comment>
<keyword evidence="4" id="KW-0808">Transferase</keyword>
<dbReference type="PANTHER" id="PTHR30582">
    <property type="entry name" value="L,D-TRANSPEPTIDASE"/>
    <property type="match status" value="1"/>
</dbReference>
<evidence type="ECO:0000313" key="5">
    <source>
        <dbReference type="Proteomes" id="UP000679307"/>
    </source>
</evidence>
<organism evidence="4 5">
    <name type="scientific">Nocardioides aquaticus</name>
    <dbReference type="NCBI Taxonomy" id="160826"/>
    <lineage>
        <taxon>Bacteria</taxon>
        <taxon>Bacillati</taxon>
        <taxon>Actinomycetota</taxon>
        <taxon>Actinomycetes</taxon>
        <taxon>Propionibacteriales</taxon>
        <taxon>Nocardioidaceae</taxon>
        <taxon>Nocardioides</taxon>
    </lineage>
</organism>
<keyword evidence="5" id="KW-1185">Reference proteome</keyword>
<dbReference type="Proteomes" id="UP000679307">
    <property type="component" value="Chromosome"/>
</dbReference>
<accession>A0ABX8EQM2</accession>
<keyword evidence="4" id="KW-0012">Acyltransferase</keyword>
<dbReference type="EMBL" id="CP075371">
    <property type="protein sequence ID" value="QVT81713.1"/>
    <property type="molecule type" value="Genomic_DNA"/>
</dbReference>
<feature type="region of interest" description="Disordered" evidence="2">
    <location>
        <begin position="50"/>
        <end position="69"/>
    </location>
</feature>
<feature type="compositionally biased region" description="Low complexity" evidence="2">
    <location>
        <begin position="50"/>
        <end position="68"/>
    </location>
</feature>
<reference evidence="4 5" key="1">
    <citation type="submission" date="2021-05" db="EMBL/GenBank/DDBJ databases">
        <title>Complete genome of Nocardioides aquaticus KCTC 9944T isolated from meromictic and hypersaline Ekho Lake, Antarctica.</title>
        <authorList>
            <person name="Hwang K."/>
            <person name="Kim K.M."/>
            <person name="Choe H."/>
        </authorList>
    </citation>
    <scope>NUCLEOTIDE SEQUENCE [LARGE SCALE GENOMIC DNA]</scope>
    <source>
        <strain evidence="4 5">KCTC 9944</strain>
    </source>
</reference>
<evidence type="ECO:0000256" key="1">
    <source>
        <dbReference type="PROSITE-ProRule" id="PRU01373"/>
    </source>
</evidence>
<sequence length="311" mass="32239">MRHLHALRRLLARVVLTLGGAALLVAVGYAGSQVLAPDLDPDLDPVAGDVAAGGVPAPGAPPTATGAPSQVRPVVAGPTPHGRVVPGVAFEVLLVPGPTLLGPGEEGDDVRDLQARLRQIAWLSGAPDGVYGDTTTAAVSGFQAKREIPVTGAVDQRTTDRLLAMTTEPTEAELTGAVDDTASNAPGALDPRCLTGRVMCVDKTTSTLRWVVDGDVLRTMDARFGGSATATREGQFSVFSMSRDHVSSLYDTSMPFAMFFSGGQAVHYSPDFASVGYGGASHGCVNIRDLDGIAALFDEVQVGDAVVVYWS</sequence>
<feature type="active site" description="Proton donor/acceptor" evidence="1">
    <location>
        <position position="267"/>
    </location>
</feature>
<protein>
    <submittedName>
        <fullName evidence="4">L,D-transpeptidase 1</fullName>
        <ecNumber evidence="4">2.3.2.-</ecNumber>
    </submittedName>
</protein>
<evidence type="ECO:0000256" key="2">
    <source>
        <dbReference type="SAM" id="MobiDB-lite"/>
    </source>
</evidence>
<keyword evidence="1" id="KW-0573">Peptidoglycan synthesis</keyword>
<dbReference type="EC" id="2.3.2.-" evidence="4"/>
<dbReference type="Pfam" id="PF03734">
    <property type="entry name" value="YkuD"/>
    <property type="match status" value="1"/>
</dbReference>